<sequence length="85" mass="9264">MLNAPDSWPDRKLVVTGQTGCGKSHLARIFADGEQARIINAAALAPDFQPKDQNIVVEDMETLPPHRKRRCSICTTICATPVACC</sequence>
<dbReference type="InterPro" id="IPR027417">
    <property type="entry name" value="P-loop_NTPase"/>
</dbReference>
<dbReference type="Proteomes" id="UP001470809">
    <property type="component" value="Chromosome"/>
</dbReference>
<accession>A0AAN0MCM8</accession>
<protein>
    <submittedName>
        <fullName evidence="1">Uncharacterized protein</fullName>
    </submittedName>
</protein>
<dbReference type="SUPFAM" id="SSF52540">
    <property type="entry name" value="P-loop containing nucleoside triphosphate hydrolases"/>
    <property type="match status" value="1"/>
</dbReference>
<proteinExistence type="predicted"/>
<evidence type="ECO:0000313" key="1">
    <source>
        <dbReference type="EMBL" id="WZU69216.1"/>
    </source>
</evidence>
<evidence type="ECO:0000313" key="2">
    <source>
        <dbReference type="Proteomes" id="UP001470809"/>
    </source>
</evidence>
<dbReference type="AlphaFoldDB" id="A0AAN0MCM8"/>
<keyword evidence="2" id="KW-1185">Reference proteome</keyword>
<gene>
    <name evidence="1" type="ORF">AABB31_10435</name>
</gene>
<dbReference type="EMBL" id="CP151767">
    <property type="protein sequence ID" value="WZU69216.1"/>
    <property type="molecule type" value="Genomic_DNA"/>
</dbReference>
<reference evidence="1" key="1">
    <citation type="submission" date="2024-04" db="EMBL/GenBank/DDBJ databases">
        <title>Phylogenomic analyses of a clade within the roseobacter group suggest taxonomic reassignments of species of the genera Aestuariivita, Citreicella, Loktanella, Nautella, Pelagibaca, Ruegeria, Thalassobius, Thiobacimonas and Tropicibacter, and the proposal o.</title>
        <authorList>
            <person name="Jeon C.O."/>
        </authorList>
    </citation>
    <scope>NUCLEOTIDE SEQUENCE</scope>
    <source>
        <strain evidence="1">SS1-5</strain>
    </source>
</reference>
<organism evidence="1 2">
    <name type="scientific">Yoonia rhodophyticola</name>
    <dbReference type="NCBI Taxonomy" id="3137370"/>
    <lineage>
        <taxon>Bacteria</taxon>
        <taxon>Pseudomonadati</taxon>
        <taxon>Pseudomonadota</taxon>
        <taxon>Alphaproteobacteria</taxon>
        <taxon>Rhodobacterales</taxon>
        <taxon>Paracoccaceae</taxon>
        <taxon>Yoonia</taxon>
    </lineage>
</organism>
<name>A0AAN0MCM8_9RHOB</name>